<name>A0A8X7WIV0_BRACI</name>
<comment type="caution">
    <text evidence="2">The sequence shown here is derived from an EMBL/GenBank/DDBJ whole genome shotgun (WGS) entry which is preliminary data.</text>
</comment>
<feature type="region of interest" description="Disordered" evidence="1">
    <location>
        <begin position="94"/>
        <end position="129"/>
    </location>
</feature>
<dbReference type="EMBL" id="JAAMPC010000001">
    <property type="protein sequence ID" value="KAG2329975.1"/>
    <property type="molecule type" value="Genomic_DNA"/>
</dbReference>
<dbReference type="Proteomes" id="UP000886595">
    <property type="component" value="Unassembled WGS sequence"/>
</dbReference>
<keyword evidence="3" id="KW-1185">Reference proteome</keyword>
<accession>A0A8X7WIV0</accession>
<evidence type="ECO:0000313" key="3">
    <source>
        <dbReference type="Proteomes" id="UP000886595"/>
    </source>
</evidence>
<gene>
    <name evidence="2" type="ORF">Bca52824_001155</name>
</gene>
<dbReference type="AlphaFoldDB" id="A0A8X7WIV0"/>
<sequence length="129" mass="13736">MMKLSTEKLHSLQKAYGALEDSTTVGLATTNCEIKTHVPYMMYIPVAMKVLIVIHGTLREVPDTSAGMASFGDAKGSTASNSVIHVKHVHGAFSTTDGADVQEKGRNGKKPQHPSLGMGKTKADNAQIN</sequence>
<proteinExistence type="predicted"/>
<evidence type="ECO:0000256" key="1">
    <source>
        <dbReference type="SAM" id="MobiDB-lite"/>
    </source>
</evidence>
<evidence type="ECO:0000313" key="2">
    <source>
        <dbReference type="EMBL" id="KAG2329975.1"/>
    </source>
</evidence>
<reference evidence="2 3" key="1">
    <citation type="submission" date="2020-02" db="EMBL/GenBank/DDBJ databases">
        <authorList>
            <person name="Ma Q."/>
            <person name="Huang Y."/>
            <person name="Song X."/>
            <person name="Pei D."/>
        </authorList>
    </citation>
    <scope>NUCLEOTIDE SEQUENCE [LARGE SCALE GENOMIC DNA]</scope>
    <source>
        <strain evidence="2">Sxm20200214</strain>
        <tissue evidence="2">Leaf</tissue>
    </source>
</reference>
<organism evidence="2 3">
    <name type="scientific">Brassica carinata</name>
    <name type="common">Ethiopian mustard</name>
    <name type="synonym">Abyssinian cabbage</name>
    <dbReference type="NCBI Taxonomy" id="52824"/>
    <lineage>
        <taxon>Eukaryota</taxon>
        <taxon>Viridiplantae</taxon>
        <taxon>Streptophyta</taxon>
        <taxon>Embryophyta</taxon>
        <taxon>Tracheophyta</taxon>
        <taxon>Spermatophyta</taxon>
        <taxon>Magnoliopsida</taxon>
        <taxon>eudicotyledons</taxon>
        <taxon>Gunneridae</taxon>
        <taxon>Pentapetalae</taxon>
        <taxon>rosids</taxon>
        <taxon>malvids</taxon>
        <taxon>Brassicales</taxon>
        <taxon>Brassicaceae</taxon>
        <taxon>Brassiceae</taxon>
        <taxon>Brassica</taxon>
    </lineage>
</organism>
<protein>
    <submittedName>
        <fullName evidence="2">Uncharacterized protein</fullName>
    </submittedName>
</protein>